<dbReference type="GO" id="GO:0004673">
    <property type="term" value="F:protein histidine kinase activity"/>
    <property type="evidence" value="ECO:0007669"/>
    <property type="project" value="UniProtKB-EC"/>
</dbReference>
<sequence>MLTHEHRRARRATLRSYGLSKDSDLTSMREIVVLAMRLCGVGQGNISLFDEQRQWFVVREGMEVEELPLDETICMRVISGSGVAVVEDTRADPRTAGLRICVEGTVGFYAAAPLLTGSGRVFGTLSVMDRTPRSLTEDQITMLGVMSRQVMAQLELRRALRRADVMRREVDHRVKNSLQSVASLTRLQSRRVETPEAREALEVVSRRIDTVAALNSELYRTGTDRKIGLKSFLSSVIDLIRASAPERVTISLDCADVNISAQHAGSLAIVVNEFTTNSFKHAFPDDRDGHIEIVGRQTEPGTFSLTCRDDGVGVANPGAGLGIAIIDSAVESLSGEIERDIQGPGYAIAVEFGI</sequence>
<evidence type="ECO:0000313" key="9">
    <source>
        <dbReference type="EMBL" id="SLN60424.1"/>
    </source>
</evidence>
<dbReference type="Pfam" id="PF13581">
    <property type="entry name" value="HATPase_c_2"/>
    <property type="match status" value="1"/>
</dbReference>
<keyword evidence="5" id="KW-0547">Nucleotide-binding</keyword>
<protein>
    <recommendedName>
        <fullName evidence="2">histidine kinase</fullName>
        <ecNumber evidence="2">2.7.13.3</ecNumber>
    </recommendedName>
</protein>
<dbReference type="Pfam" id="PF01590">
    <property type="entry name" value="GAF"/>
    <property type="match status" value="1"/>
</dbReference>
<evidence type="ECO:0000313" key="10">
    <source>
        <dbReference type="Proteomes" id="UP000193870"/>
    </source>
</evidence>
<dbReference type="GO" id="GO:0005524">
    <property type="term" value="F:ATP binding"/>
    <property type="evidence" value="ECO:0007669"/>
    <property type="project" value="UniProtKB-KW"/>
</dbReference>
<dbReference type="PANTHER" id="PTHR41523">
    <property type="entry name" value="TWO-COMPONENT SYSTEM SENSOR PROTEIN"/>
    <property type="match status" value="1"/>
</dbReference>
<dbReference type="STRING" id="315423.SAMN04488020_11088"/>
<feature type="domain" description="Histidine kinase" evidence="8">
    <location>
        <begin position="169"/>
        <end position="354"/>
    </location>
</feature>
<organism evidence="9 10">
    <name type="scientific">Palleronia marisminoris</name>
    <dbReference type="NCBI Taxonomy" id="315423"/>
    <lineage>
        <taxon>Bacteria</taxon>
        <taxon>Pseudomonadati</taxon>
        <taxon>Pseudomonadota</taxon>
        <taxon>Alphaproteobacteria</taxon>
        <taxon>Rhodobacterales</taxon>
        <taxon>Roseobacteraceae</taxon>
        <taxon>Palleronia</taxon>
    </lineage>
</organism>
<evidence type="ECO:0000256" key="3">
    <source>
        <dbReference type="ARBA" id="ARBA00022553"/>
    </source>
</evidence>
<dbReference type="PROSITE" id="PS50109">
    <property type="entry name" value="HIS_KIN"/>
    <property type="match status" value="1"/>
</dbReference>
<keyword evidence="3" id="KW-0597">Phosphoprotein</keyword>
<keyword evidence="7" id="KW-0067">ATP-binding</keyword>
<dbReference type="InterPro" id="IPR036890">
    <property type="entry name" value="HATPase_C_sf"/>
</dbReference>
<keyword evidence="6 9" id="KW-0418">Kinase</keyword>
<reference evidence="9 10" key="1">
    <citation type="submission" date="2017-03" db="EMBL/GenBank/DDBJ databases">
        <authorList>
            <person name="Afonso C.L."/>
            <person name="Miller P.J."/>
            <person name="Scott M.A."/>
            <person name="Spackman E."/>
            <person name="Goraichik I."/>
            <person name="Dimitrov K.M."/>
            <person name="Suarez D.L."/>
            <person name="Swayne D.E."/>
        </authorList>
    </citation>
    <scope>NUCLEOTIDE SEQUENCE [LARGE SCALE GENOMIC DNA]</scope>
    <source>
        <strain evidence="9 10">CECT 7066</strain>
    </source>
</reference>
<evidence type="ECO:0000256" key="6">
    <source>
        <dbReference type="ARBA" id="ARBA00022777"/>
    </source>
</evidence>
<dbReference type="InterPro" id="IPR003018">
    <property type="entry name" value="GAF"/>
</dbReference>
<dbReference type="SUPFAM" id="SSF55781">
    <property type="entry name" value="GAF domain-like"/>
    <property type="match status" value="1"/>
</dbReference>
<dbReference type="AlphaFoldDB" id="A0A1Y5THG0"/>
<dbReference type="EC" id="2.7.13.3" evidence="2"/>
<proteinExistence type="predicted"/>
<evidence type="ECO:0000256" key="5">
    <source>
        <dbReference type="ARBA" id="ARBA00022741"/>
    </source>
</evidence>
<dbReference type="PANTHER" id="PTHR41523:SF8">
    <property type="entry name" value="ETHYLENE RESPONSE SENSOR PROTEIN"/>
    <property type="match status" value="1"/>
</dbReference>
<dbReference type="Gene3D" id="3.30.565.10">
    <property type="entry name" value="Histidine kinase-like ATPase, C-terminal domain"/>
    <property type="match status" value="1"/>
</dbReference>
<evidence type="ECO:0000256" key="1">
    <source>
        <dbReference type="ARBA" id="ARBA00000085"/>
    </source>
</evidence>
<dbReference type="RefSeq" id="WP_175484686.1">
    <property type="nucleotide sequence ID" value="NZ_FOPF01000010.1"/>
</dbReference>
<dbReference type="SUPFAM" id="SSF55874">
    <property type="entry name" value="ATPase domain of HSP90 chaperone/DNA topoisomerase II/histidine kinase"/>
    <property type="match status" value="1"/>
</dbReference>
<dbReference type="InterPro" id="IPR005467">
    <property type="entry name" value="His_kinase_dom"/>
</dbReference>
<dbReference type="InterPro" id="IPR003594">
    <property type="entry name" value="HATPase_dom"/>
</dbReference>
<keyword evidence="4 9" id="KW-0808">Transferase</keyword>
<accession>A0A1Y5THG0</accession>
<evidence type="ECO:0000256" key="4">
    <source>
        <dbReference type="ARBA" id="ARBA00022679"/>
    </source>
</evidence>
<dbReference type="InterPro" id="IPR029016">
    <property type="entry name" value="GAF-like_dom_sf"/>
</dbReference>
<comment type="catalytic activity">
    <reaction evidence="1">
        <text>ATP + protein L-histidine = ADP + protein N-phospho-L-histidine.</text>
        <dbReference type="EC" id="2.7.13.3"/>
    </reaction>
</comment>
<gene>
    <name evidence="9" type="primary">pdtaS_2</name>
    <name evidence="9" type="ORF">PAM7066_02990</name>
</gene>
<keyword evidence="10" id="KW-1185">Reference proteome</keyword>
<name>A0A1Y5THG0_9RHOB</name>
<dbReference type="InterPro" id="IPR011495">
    <property type="entry name" value="Sig_transdc_His_kin_sub2_dim/P"/>
</dbReference>
<evidence type="ECO:0000256" key="7">
    <source>
        <dbReference type="ARBA" id="ARBA00022840"/>
    </source>
</evidence>
<evidence type="ECO:0000256" key="2">
    <source>
        <dbReference type="ARBA" id="ARBA00012438"/>
    </source>
</evidence>
<dbReference type="EMBL" id="FWFV01000009">
    <property type="protein sequence ID" value="SLN60424.1"/>
    <property type="molecule type" value="Genomic_DNA"/>
</dbReference>
<dbReference type="Pfam" id="PF07568">
    <property type="entry name" value="HisKA_2"/>
    <property type="match status" value="1"/>
</dbReference>
<dbReference type="Gene3D" id="3.30.450.40">
    <property type="match status" value="1"/>
</dbReference>
<dbReference type="Proteomes" id="UP000193870">
    <property type="component" value="Unassembled WGS sequence"/>
</dbReference>
<dbReference type="SMART" id="SM00065">
    <property type="entry name" value="GAF"/>
    <property type="match status" value="1"/>
</dbReference>
<evidence type="ECO:0000259" key="8">
    <source>
        <dbReference type="PROSITE" id="PS50109"/>
    </source>
</evidence>